<sequence length="343" mass="38501">MRSYSWCVVGSGPAGIAAVGNLIDSGVPADDIAWVDPHFSVGDIGDKWFRVQGNSKVKGFMAFFNECASFRFHQAPLFKIHSIDPERSCRLCHLLPPLEWITEQLLSQVTSFKMKVNKISRTHGKWCLTGNELDIQASKVVLATGSEPKTLPLTIPTIPLNEALNDKIIRSKNLVDETIAVFGSSHSAMVALENLMNTQVKKVINFYRSPTKYAVYMDDYVLFDNTGLKEHAALWAKTNIDGTLPDRLERVYCEGDHWNEKIDQCTKAVFCIGFEARTDIQISDIQQPLSYNPYNGIIAHGLFGVGVGFPNLVTDPFGYQEWNVGIGKFMDYIKQVLPIWLKY</sequence>
<reference evidence="2 3" key="1">
    <citation type="submission" date="2018-09" db="EMBL/GenBank/DDBJ databases">
        <title>Phylogeny of the Shewanellaceae, and recommendation for two new genera, Pseudoshewanella and Parashewanella.</title>
        <authorList>
            <person name="Wang G."/>
        </authorList>
    </citation>
    <scope>NUCLEOTIDE SEQUENCE [LARGE SCALE GENOMIC DNA]</scope>
    <source>
        <strain evidence="2 3">C51</strain>
    </source>
</reference>
<dbReference type="SUPFAM" id="SSF51905">
    <property type="entry name" value="FAD/NAD(P)-binding domain"/>
    <property type="match status" value="1"/>
</dbReference>
<organism evidence="2 3">
    <name type="scientific">Parashewanella curva</name>
    <dbReference type="NCBI Taxonomy" id="2338552"/>
    <lineage>
        <taxon>Bacteria</taxon>
        <taxon>Pseudomonadati</taxon>
        <taxon>Pseudomonadota</taxon>
        <taxon>Gammaproteobacteria</taxon>
        <taxon>Alteromonadales</taxon>
        <taxon>Shewanellaceae</taxon>
        <taxon>Parashewanella</taxon>
    </lineage>
</organism>
<dbReference type="OrthoDB" id="4680340at2"/>
<dbReference type="PRINTS" id="PR00368">
    <property type="entry name" value="FADPNR"/>
</dbReference>
<dbReference type="InterPro" id="IPR053275">
    <property type="entry name" value="Agnestin_monoxygenase"/>
</dbReference>
<dbReference type="RefSeq" id="WP_121839463.1">
    <property type="nucleotide sequence ID" value="NZ_ML014789.1"/>
</dbReference>
<gene>
    <name evidence="2" type="ORF">D5018_13175</name>
</gene>
<evidence type="ECO:0000313" key="2">
    <source>
        <dbReference type="EMBL" id="RLV59227.1"/>
    </source>
</evidence>
<dbReference type="PANTHER" id="PTHR38688">
    <property type="entry name" value="PYR_REDOX_2 DOMAIN-CONTAINING PROTEIN"/>
    <property type="match status" value="1"/>
</dbReference>
<dbReference type="Proteomes" id="UP000281474">
    <property type="component" value="Unassembled WGS sequence"/>
</dbReference>
<proteinExistence type="predicted"/>
<dbReference type="Pfam" id="PF07992">
    <property type="entry name" value="Pyr_redox_2"/>
    <property type="match status" value="1"/>
</dbReference>
<evidence type="ECO:0000313" key="3">
    <source>
        <dbReference type="Proteomes" id="UP000281474"/>
    </source>
</evidence>
<dbReference type="PANTHER" id="PTHR38688:SF1">
    <property type="entry name" value="FAD_NAD(P)-BINDING DOMAIN-CONTAINING PROTEIN"/>
    <property type="match status" value="1"/>
</dbReference>
<name>A0A3L8PUY4_9GAMM</name>
<dbReference type="AlphaFoldDB" id="A0A3L8PUY4"/>
<dbReference type="GO" id="GO:0016491">
    <property type="term" value="F:oxidoreductase activity"/>
    <property type="evidence" value="ECO:0007669"/>
    <property type="project" value="InterPro"/>
</dbReference>
<dbReference type="Gene3D" id="3.50.50.60">
    <property type="entry name" value="FAD/NAD(P)-binding domain"/>
    <property type="match status" value="1"/>
</dbReference>
<evidence type="ECO:0000259" key="1">
    <source>
        <dbReference type="Pfam" id="PF07992"/>
    </source>
</evidence>
<dbReference type="PRINTS" id="PR00411">
    <property type="entry name" value="PNDRDTASEI"/>
</dbReference>
<dbReference type="InterPro" id="IPR036188">
    <property type="entry name" value="FAD/NAD-bd_sf"/>
</dbReference>
<protein>
    <submittedName>
        <fullName evidence="2">Pyridine nucleotide-disulfide oxidoreductase</fullName>
    </submittedName>
</protein>
<dbReference type="InterPro" id="IPR023753">
    <property type="entry name" value="FAD/NAD-binding_dom"/>
</dbReference>
<comment type="caution">
    <text evidence="2">The sequence shown here is derived from an EMBL/GenBank/DDBJ whole genome shotgun (WGS) entry which is preliminary data.</text>
</comment>
<keyword evidence="3" id="KW-1185">Reference proteome</keyword>
<feature type="domain" description="FAD/NAD(P)-binding" evidence="1">
    <location>
        <begin position="5"/>
        <end position="200"/>
    </location>
</feature>
<dbReference type="EMBL" id="QZEI01000040">
    <property type="protein sequence ID" value="RLV59227.1"/>
    <property type="molecule type" value="Genomic_DNA"/>
</dbReference>
<accession>A0A3L8PUY4</accession>